<organism evidence="1">
    <name type="scientific">marine sediment metagenome</name>
    <dbReference type="NCBI Taxonomy" id="412755"/>
    <lineage>
        <taxon>unclassified sequences</taxon>
        <taxon>metagenomes</taxon>
        <taxon>ecological metagenomes</taxon>
    </lineage>
</organism>
<comment type="caution">
    <text evidence="1">The sequence shown here is derived from an EMBL/GenBank/DDBJ whole genome shotgun (WGS) entry which is preliminary data.</text>
</comment>
<dbReference type="EMBL" id="LAZR01044897">
    <property type="protein sequence ID" value="KKL03515.1"/>
    <property type="molecule type" value="Genomic_DNA"/>
</dbReference>
<name>A0A0F9A1X8_9ZZZZ</name>
<proteinExistence type="predicted"/>
<protein>
    <submittedName>
        <fullName evidence="1">Uncharacterized protein</fullName>
    </submittedName>
</protein>
<evidence type="ECO:0000313" key="1">
    <source>
        <dbReference type="EMBL" id="KKL03515.1"/>
    </source>
</evidence>
<gene>
    <name evidence="1" type="ORF">LCGC14_2625410</name>
</gene>
<reference evidence="1" key="1">
    <citation type="journal article" date="2015" name="Nature">
        <title>Complex archaea that bridge the gap between prokaryotes and eukaryotes.</title>
        <authorList>
            <person name="Spang A."/>
            <person name="Saw J.H."/>
            <person name="Jorgensen S.L."/>
            <person name="Zaremba-Niedzwiedzka K."/>
            <person name="Martijn J."/>
            <person name="Lind A.E."/>
            <person name="van Eijk R."/>
            <person name="Schleper C."/>
            <person name="Guy L."/>
            <person name="Ettema T.J."/>
        </authorList>
    </citation>
    <scope>NUCLEOTIDE SEQUENCE</scope>
</reference>
<feature type="non-terminal residue" evidence="1">
    <location>
        <position position="1"/>
    </location>
</feature>
<dbReference type="AlphaFoldDB" id="A0A0F9A1X8"/>
<sequence>DARQAFPGGLYAPIGDDELGNCGVLLYGIRLRDVARVRDFFRKPEQRDVYR</sequence>
<accession>A0A0F9A1X8</accession>